<proteinExistence type="predicted"/>
<dbReference type="OrthoDB" id="9805474at2"/>
<evidence type="ECO:0000313" key="3">
    <source>
        <dbReference type="EMBL" id="PRR83688.1"/>
    </source>
</evidence>
<dbReference type="GO" id="GO:0052621">
    <property type="term" value="F:diguanylate cyclase activity"/>
    <property type="evidence" value="ECO:0007669"/>
    <property type="project" value="UniProtKB-EC"/>
</dbReference>
<dbReference type="AlphaFoldDB" id="A0A2T0BIH1"/>
<dbReference type="SMART" id="SM01204">
    <property type="entry name" value="FIST_C"/>
    <property type="match status" value="1"/>
</dbReference>
<dbReference type="Pfam" id="PF13185">
    <property type="entry name" value="GAF_2"/>
    <property type="match status" value="1"/>
</dbReference>
<dbReference type="InterPro" id="IPR003018">
    <property type="entry name" value="GAF"/>
</dbReference>
<dbReference type="InterPro" id="IPR050469">
    <property type="entry name" value="Diguanylate_Cyclase"/>
</dbReference>
<dbReference type="PROSITE" id="PS50887">
    <property type="entry name" value="GGDEF"/>
    <property type="match status" value="1"/>
</dbReference>
<feature type="coiled-coil region" evidence="1">
    <location>
        <begin position="404"/>
        <end position="431"/>
    </location>
</feature>
<dbReference type="PANTHER" id="PTHR45138:SF9">
    <property type="entry name" value="DIGUANYLATE CYCLASE DGCM-RELATED"/>
    <property type="match status" value="1"/>
</dbReference>
<dbReference type="NCBIfam" id="TIGR00254">
    <property type="entry name" value="GGDEF"/>
    <property type="match status" value="1"/>
</dbReference>
<comment type="caution">
    <text evidence="3">The sequence shown here is derived from an EMBL/GenBank/DDBJ whole genome shotgun (WGS) entry which is preliminary data.</text>
</comment>
<dbReference type="PANTHER" id="PTHR45138">
    <property type="entry name" value="REGULATORY COMPONENTS OF SENSORY TRANSDUCTION SYSTEM"/>
    <property type="match status" value="1"/>
</dbReference>
<dbReference type="InterPro" id="IPR013702">
    <property type="entry name" value="FIST_domain_N"/>
</dbReference>
<dbReference type="EMBL" id="PVXQ01000005">
    <property type="protein sequence ID" value="PRR83688.1"/>
    <property type="molecule type" value="Genomic_DNA"/>
</dbReference>
<dbReference type="SUPFAM" id="SSF55073">
    <property type="entry name" value="Nucleotide cyclase"/>
    <property type="match status" value="1"/>
</dbReference>
<keyword evidence="3" id="KW-0548">Nucleotidyltransferase</keyword>
<accession>A0A2T0BIH1</accession>
<keyword evidence="1" id="KW-0175">Coiled coil</keyword>
<protein>
    <submittedName>
        <fullName evidence="3">Putative diguanylate cyclase AdrA</fullName>
        <ecNumber evidence="3">2.7.7.65</ecNumber>
    </submittedName>
</protein>
<dbReference type="InterPro" id="IPR029787">
    <property type="entry name" value="Nucleotide_cyclase"/>
</dbReference>
<keyword evidence="3" id="KW-0808">Transferase</keyword>
<name>A0A2T0BIH1_9CLOT</name>
<dbReference type="RefSeq" id="WP_106058674.1">
    <property type="nucleotide sequence ID" value="NZ_PVXQ01000005.1"/>
</dbReference>
<dbReference type="Pfam" id="PF00990">
    <property type="entry name" value="GGDEF"/>
    <property type="match status" value="1"/>
</dbReference>
<dbReference type="CDD" id="cd01949">
    <property type="entry name" value="GGDEF"/>
    <property type="match status" value="1"/>
</dbReference>
<reference evidence="3 4" key="1">
    <citation type="submission" date="2018-03" db="EMBL/GenBank/DDBJ databases">
        <title>Genome sequence of Clostridium vincentii DSM 10228.</title>
        <authorList>
            <person name="Poehlein A."/>
            <person name="Daniel R."/>
        </authorList>
    </citation>
    <scope>NUCLEOTIDE SEQUENCE [LARGE SCALE GENOMIC DNA]</scope>
    <source>
        <strain evidence="3 4">DSM 10228</strain>
    </source>
</reference>
<dbReference type="Proteomes" id="UP000239471">
    <property type="component" value="Unassembled WGS sequence"/>
</dbReference>
<dbReference type="SMART" id="SM00267">
    <property type="entry name" value="GGDEF"/>
    <property type="match status" value="1"/>
</dbReference>
<evidence type="ECO:0000259" key="2">
    <source>
        <dbReference type="PROSITE" id="PS50887"/>
    </source>
</evidence>
<dbReference type="InterPro" id="IPR043128">
    <property type="entry name" value="Rev_trsase/Diguanyl_cyclase"/>
</dbReference>
<dbReference type="SMART" id="SM00897">
    <property type="entry name" value="FIST"/>
    <property type="match status" value="1"/>
</dbReference>
<gene>
    <name evidence="3" type="primary">adrA_1</name>
    <name evidence="3" type="ORF">CLVI_06350</name>
</gene>
<feature type="domain" description="GGDEF" evidence="2">
    <location>
        <begin position="635"/>
        <end position="762"/>
    </location>
</feature>
<evidence type="ECO:0000256" key="1">
    <source>
        <dbReference type="SAM" id="Coils"/>
    </source>
</evidence>
<evidence type="ECO:0000313" key="4">
    <source>
        <dbReference type="Proteomes" id="UP000239471"/>
    </source>
</evidence>
<dbReference type="InterPro" id="IPR000160">
    <property type="entry name" value="GGDEF_dom"/>
</dbReference>
<dbReference type="EC" id="2.7.7.65" evidence="3"/>
<dbReference type="Pfam" id="PF10442">
    <property type="entry name" value="FIST_C"/>
    <property type="match status" value="1"/>
</dbReference>
<dbReference type="InterPro" id="IPR019494">
    <property type="entry name" value="FIST_C"/>
</dbReference>
<keyword evidence="4" id="KW-1185">Reference proteome</keyword>
<organism evidence="3 4">
    <name type="scientific">Clostridium vincentii</name>
    <dbReference type="NCBI Taxonomy" id="52704"/>
    <lineage>
        <taxon>Bacteria</taxon>
        <taxon>Bacillati</taxon>
        <taxon>Bacillota</taxon>
        <taxon>Clostridia</taxon>
        <taxon>Eubacteriales</taxon>
        <taxon>Clostridiaceae</taxon>
        <taxon>Clostridium</taxon>
    </lineage>
</organism>
<dbReference type="SUPFAM" id="SSF55781">
    <property type="entry name" value="GAF domain-like"/>
    <property type="match status" value="1"/>
</dbReference>
<dbReference type="Gene3D" id="3.30.70.270">
    <property type="match status" value="1"/>
</dbReference>
<dbReference type="InterPro" id="IPR029016">
    <property type="entry name" value="GAF-like_dom_sf"/>
</dbReference>
<dbReference type="Gene3D" id="3.30.450.40">
    <property type="match status" value="1"/>
</dbReference>
<sequence length="762" mass="86462">MKQYGHVYNDFDEMKAFINTMVISKTDSILIQIMTGIIEVEFAIKLIDELIILLPKAEIIGTTSSGEIYEGNVYTDSAILSFTIFEKSKVKTALINNETTEYELGLYIAREFVEEDTKLMIMFSDGLLTSGDNILKGIHSINSNVIICGGKAGDNDSFKETFVFTKEGITNKGVVVAFISGDQLNVTTDSSFCWSSIGKEMTITKAYNNTIFTIDNIKAIDIFKKYLGEDAVKNLLMYATGIPLIIKKHDMEIARIVYQCNYDGSISFFGNVEIGDKVQFGYVDITSLTVKPLEIFNNLKQKSLEAIFVYSCSVRRALLKEGAALEIAPLAKIAPTFGFFTYGEFFSTNCSNELLNLTMTILGLSECGEFCKTSTVELDNNENLNKHFFEHKELVSKKMFIHLVDEVTKELKEANEILEEQKNKIEEIKNITNSIMDINMQLLSSGEFDSLLQMILDKALEIISVANMGSILLMENDMLHYKATKGYLLDKIEKATYKIENMAQYTPSGKYGLYNPIIITDIENYPLGSKESHRKWRNIISEEPSEILSCVIENDGKIMGILNIFSTSDHAKFNEDDKAMIRHLANDISIAYKYSKLLEDTLYMSRYDGLTQVLNRHYFRIKLDQVIHKAKALHENIIICELDLNNLKVTNDTFGHESGDESIKYLTDVFKTRIETNNIMGRTGGDEFELIFTNKTKSQVIALIDHIYDICKNNPIYFNGQPIEISFAYGLAELYVDSEDIGELLKLADNRMYEKKRLMKKL</sequence>
<dbReference type="Pfam" id="PF08495">
    <property type="entry name" value="FIST"/>
    <property type="match status" value="1"/>
</dbReference>